<organism evidence="1 2">
    <name type="scientific">Rhizobium mulingense</name>
    <dbReference type="NCBI Taxonomy" id="3031128"/>
    <lineage>
        <taxon>Bacteria</taxon>
        <taxon>Pseudomonadati</taxon>
        <taxon>Pseudomonadota</taxon>
        <taxon>Alphaproteobacteria</taxon>
        <taxon>Hyphomicrobiales</taxon>
        <taxon>Rhizobiaceae</taxon>
        <taxon>Rhizobium/Agrobacterium group</taxon>
        <taxon>Rhizobium</taxon>
    </lineage>
</organism>
<dbReference type="Proteomes" id="UP001304050">
    <property type="component" value="Unassembled WGS sequence"/>
</dbReference>
<evidence type="ECO:0000313" key="1">
    <source>
        <dbReference type="EMBL" id="MEA3519756.1"/>
    </source>
</evidence>
<keyword evidence="2" id="KW-1185">Reference proteome</keyword>
<comment type="caution">
    <text evidence="1">The sequence shown here is derived from an EMBL/GenBank/DDBJ whole genome shotgun (WGS) entry which is preliminary data.</text>
</comment>
<reference evidence="1" key="1">
    <citation type="submission" date="2023-12" db="EMBL/GenBank/DDBJ databases">
        <title>Diversity of Rhizobium in root nodule of phaseolus vulgaris.</title>
        <authorList>
            <person name="Wang H."/>
        </authorList>
    </citation>
    <scope>NUCLEOTIDE SEQUENCE</scope>
    <source>
        <strain evidence="1">MJ31</strain>
    </source>
</reference>
<proteinExistence type="predicted"/>
<evidence type="ECO:0000313" key="2">
    <source>
        <dbReference type="Proteomes" id="UP001304050"/>
    </source>
</evidence>
<accession>A0ACC6N2E6</accession>
<dbReference type="EMBL" id="JAYESG010000012">
    <property type="protein sequence ID" value="MEA3519756.1"/>
    <property type="molecule type" value="Genomic_DNA"/>
</dbReference>
<protein>
    <submittedName>
        <fullName evidence="1">Alpha/beta fold hydrolase</fullName>
    </submittedName>
</protein>
<name>A0ACC6N2E6_9HYPH</name>
<keyword evidence="1" id="KW-0378">Hydrolase</keyword>
<gene>
    <name evidence="1" type="ORF">U8465_21995</name>
</gene>
<sequence>MNTNTHNADWKITPTQHVEAAGTRFAYRRLGPDVGVPIVLFNHWGANLDNFDPRIVEGLASVRPVYALDYRGVGNSGGTAPLSVAEMAADTIATIRVLGLKSADVIGFSLGGFVAQQILFDAPDVVRRAILAGTGPAGGTGIERVGRVSWPLKQAAFGRKSENADPQQFDLALEDLETAIAAIHAEDEADSPSGKPHPKPRAANRGALPAYLPRIEEIIEPESLICACGGGLHCIGEDASERLDVIPAQFRVIVTRRPKYACRACTDGVAQAPAPARLIQAGLPTEATIAHVLVSNTPIICPCIGRPRS</sequence>